<name>A0A1F4ZAE8_9BACT</name>
<dbReference type="AlphaFoldDB" id="A0A1F4ZAE8"/>
<accession>A0A1F4ZAE8</accession>
<evidence type="ECO:0000313" key="1">
    <source>
        <dbReference type="EMBL" id="OGD03389.1"/>
    </source>
</evidence>
<dbReference type="STRING" id="1797259.A2989_00980"/>
<protein>
    <submittedName>
        <fullName evidence="1">Uncharacterized protein</fullName>
    </submittedName>
</protein>
<evidence type="ECO:0000313" key="2">
    <source>
        <dbReference type="Proteomes" id="UP000177080"/>
    </source>
</evidence>
<dbReference type="Proteomes" id="UP000177080">
    <property type="component" value="Unassembled WGS sequence"/>
</dbReference>
<organism evidence="1 2">
    <name type="scientific">Candidatus Amesbacteria bacterium RIFCSPLOWO2_01_FULL_48_25</name>
    <dbReference type="NCBI Taxonomy" id="1797259"/>
    <lineage>
        <taxon>Bacteria</taxon>
        <taxon>Candidatus Amesiibacteriota</taxon>
    </lineage>
</organism>
<dbReference type="EMBL" id="MEXN01000007">
    <property type="protein sequence ID" value="OGD03389.1"/>
    <property type="molecule type" value="Genomic_DNA"/>
</dbReference>
<sequence>MTSRDLVLNIAVNMGRLGRYSFGHQSSRVSQFLIDTQNYLDQLKDFHPRFRPTYDRFMKDFLYLKSTLPNSSDWSDTAFTWASILTHRAKLA</sequence>
<reference evidence="1 2" key="1">
    <citation type="journal article" date="2016" name="Nat. Commun.">
        <title>Thousands of microbial genomes shed light on interconnected biogeochemical processes in an aquifer system.</title>
        <authorList>
            <person name="Anantharaman K."/>
            <person name="Brown C.T."/>
            <person name="Hug L.A."/>
            <person name="Sharon I."/>
            <person name="Castelle C.J."/>
            <person name="Probst A.J."/>
            <person name="Thomas B.C."/>
            <person name="Singh A."/>
            <person name="Wilkins M.J."/>
            <person name="Karaoz U."/>
            <person name="Brodie E.L."/>
            <person name="Williams K.H."/>
            <person name="Hubbard S.S."/>
            <person name="Banfield J.F."/>
        </authorList>
    </citation>
    <scope>NUCLEOTIDE SEQUENCE [LARGE SCALE GENOMIC DNA]</scope>
</reference>
<gene>
    <name evidence="1" type="ORF">A2989_00980</name>
</gene>
<comment type="caution">
    <text evidence="1">The sequence shown here is derived from an EMBL/GenBank/DDBJ whole genome shotgun (WGS) entry which is preliminary data.</text>
</comment>
<proteinExistence type="predicted"/>